<evidence type="ECO:0000259" key="3">
    <source>
        <dbReference type="Pfam" id="PF17867"/>
    </source>
</evidence>
<accession>A0A0R3WXR6</accession>
<keyword evidence="1" id="KW-0547">Nucleotide-binding</keyword>
<name>A0A0R3WXR6_HYDTA</name>
<dbReference type="STRING" id="6205.A0A0R3WXR6"/>
<proteinExistence type="predicted"/>
<dbReference type="OrthoDB" id="422220at2759"/>
<evidence type="ECO:0000313" key="4">
    <source>
        <dbReference type="EMBL" id="VDM27191.1"/>
    </source>
</evidence>
<dbReference type="WBParaSite" id="TTAC_0000555601-mRNA-1">
    <property type="protein sequence ID" value="TTAC_0000555601-mRNA-1"/>
    <property type="gene ID" value="TTAC_0000555601"/>
</dbReference>
<gene>
    <name evidence="4" type="ORF">TTAC_LOCUS5543</name>
</gene>
<feature type="domain" description="Midasin AAA lid" evidence="3">
    <location>
        <begin position="1"/>
        <end position="82"/>
    </location>
</feature>
<dbReference type="GO" id="GO:0030687">
    <property type="term" value="C:preribosome, large subunit precursor"/>
    <property type="evidence" value="ECO:0007669"/>
    <property type="project" value="TreeGrafter"/>
</dbReference>
<dbReference type="GO" id="GO:0000055">
    <property type="term" value="P:ribosomal large subunit export from nucleus"/>
    <property type="evidence" value="ECO:0007669"/>
    <property type="project" value="TreeGrafter"/>
</dbReference>
<evidence type="ECO:0000313" key="6">
    <source>
        <dbReference type="WBParaSite" id="TTAC_0000555601-mRNA-1"/>
    </source>
</evidence>
<reference evidence="4 5" key="2">
    <citation type="submission" date="2018-11" db="EMBL/GenBank/DDBJ databases">
        <authorList>
            <consortium name="Pathogen Informatics"/>
        </authorList>
    </citation>
    <scope>NUCLEOTIDE SEQUENCE [LARGE SCALE GENOMIC DNA]</scope>
</reference>
<dbReference type="GO" id="GO:0005524">
    <property type="term" value="F:ATP binding"/>
    <property type="evidence" value="ECO:0007669"/>
    <property type="project" value="UniProtKB-KW"/>
</dbReference>
<dbReference type="PANTHER" id="PTHR48103">
    <property type="entry name" value="MIDASIN-RELATED"/>
    <property type="match status" value="1"/>
</dbReference>
<reference evidence="6" key="1">
    <citation type="submission" date="2017-02" db="UniProtKB">
        <authorList>
            <consortium name="WormBaseParasite"/>
        </authorList>
    </citation>
    <scope>IDENTIFICATION</scope>
</reference>
<dbReference type="Gene3D" id="3.40.50.300">
    <property type="entry name" value="P-loop containing nucleotide triphosphate hydrolases"/>
    <property type="match status" value="1"/>
</dbReference>
<dbReference type="GO" id="GO:0005634">
    <property type="term" value="C:nucleus"/>
    <property type="evidence" value="ECO:0007669"/>
    <property type="project" value="TreeGrafter"/>
</dbReference>
<keyword evidence="2" id="KW-0067">ATP-binding</keyword>
<dbReference type="InterPro" id="IPR040848">
    <property type="entry name" value="AAA_lid_7"/>
</dbReference>
<protein>
    <submittedName>
        <fullName evidence="6">AAA_lid_7 domain-containing protein</fullName>
    </submittedName>
</protein>
<dbReference type="Pfam" id="PF17867">
    <property type="entry name" value="AAA_lid_7"/>
    <property type="match status" value="1"/>
</dbReference>
<evidence type="ECO:0000256" key="1">
    <source>
        <dbReference type="ARBA" id="ARBA00022741"/>
    </source>
</evidence>
<dbReference type="PANTHER" id="PTHR48103:SF2">
    <property type="entry name" value="MIDASIN"/>
    <property type="match status" value="1"/>
</dbReference>
<evidence type="ECO:0000256" key="2">
    <source>
        <dbReference type="ARBA" id="ARBA00022840"/>
    </source>
</evidence>
<keyword evidence="5" id="KW-1185">Reference proteome</keyword>
<evidence type="ECO:0000313" key="5">
    <source>
        <dbReference type="Proteomes" id="UP000274429"/>
    </source>
</evidence>
<organism evidence="6">
    <name type="scientific">Hydatigena taeniaeformis</name>
    <name type="common">Feline tapeworm</name>
    <name type="synonym">Taenia taeniaeformis</name>
    <dbReference type="NCBI Taxonomy" id="6205"/>
    <lineage>
        <taxon>Eukaryota</taxon>
        <taxon>Metazoa</taxon>
        <taxon>Spiralia</taxon>
        <taxon>Lophotrochozoa</taxon>
        <taxon>Platyhelminthes</taxon>
        <taxon>Cestoda</taxon>
        <taxon>Eucestoda</taxon>
        <taxon>Cyclophyllidea</taxon>
        <taxon>Taeniidae</taxon>
        <taxon>Hydatigera</taxon>
    </lineage>
</organism>
<dbReference type="Proteomes" id="UP000274429">
    <property type="component" value="Unassembled WGS sequence"/>
</dbReference>
<dbReference type="AlphaFoldDB" id="A0A0R3WXR6"/>
<sequence>MHQLQLLRRASDIFQGKDGFITLRDLFRWGERYRLATCNRDENQLFDWDRYLAEQGYILLAGRARHPDEVRAVADIIQKVFKRQIAEDNLFNINEDTSPVAAEFLSVVDHQLGAEFDHVVWTRSMRRLLVLVGNAVKFNEPVLLVGETG</sequence>
<dbReference type="GO" id="GO:0000027">
    <property type="term" value="P:ribosomal large subunit assembly"/>
    <property type="evidence" value="ECO:0007669"/>
    <property type="project" value="TreeGrafter"/>
</dbReference>
<dbReference type="EMBL" id="UYWX01007901">
    <property type="protein sequence ID" value="VDM27191.1"/>
    <property type="molecule type" value="Genomic_DNA"/>
</dbReference>
<dbReference type="InterPro" id="IPR027417">
    <property type="entry name" value="P-loop_NTPase"/>
</dbReference>